<sequence length="692" mass="71934">MTTSTRPAAGPAAGAPSLRGARVRAPELAGRGWLGTGGEQLSLAGLRGRIVLLDFWTFCCVNCLHVLDELREVEAEFADVLVVVGVHSPKFEHEADPVALADAVERYEVHHPVLDDPELLTWQAYAARAWPTLAVVDPEGYVVAQLSGEGHAPGLRTLLRELVAEHEARGTLRRGDGPYVPPAPSATTLRFPGKVLPLRAADGCTTLLVTDSSRHRLVELAADGETVLRTLGTGERGLVDGSPATARFAEPQGLALLPPDVAARVGYDVVVADTASHALRGLRLSDGHVVTVAGTGEQLRQRAGGGPATAQPLSTPWDVAWFDGQVVVAMAGLHQLWAFDPAPDPADGVVRLLAGTSAEGVRDGAGEQAWFAQPSGLAVSADGRRLWVADSETSALRWLERADADNAPAGPATPGADGTPSVDGTPAVDEPAPDRSTPVVTDTRLANAAPAARPGYTVGTAVGEGLFDFGHVDGPAASARLQHPLGVGVLADGSVAVADTYNGAVRRYDPVADEVSTLARDLAEPSDVVLDPDDPSLLLVVASAAHEVVRLRLPARASRVDTGEQRTQRPPTLLAAGPVRLTVAFRPPTGQKLDDRWGDPTRLTVSSTPPGLLRAGDGGSPGLVRDLELVGGAGTTGVLHVSVQAASCDGDPVTGEVPEHAACHLYQQDWGIPVVLDGTGAARLDLDLRGVG</sequence>
<dbReference type="InterPro" id="IPR012336">
    <property type="entry name" value="Thioredoxin-like_fold"/>
</dbReference>
<dbReference type="PROSITE" id="PS51352">
    <property type="entry name" value="THIOREDOXIN_2"/>
    <property type="match status" value="1"/>
</dbReference>
<feature type="domain" description="Thioredoxin" evidence="3">
    <location>
        <begin position="4"/>
        <end position="164"/>
    </location>
</feature>
<reference evidence="5" key="1">
    <citation type="journal article" date="2019" name="Int. J. Syst. Evol. Microbiol.">
        <title>The Global Catalogue of Microorganisms (GCM) 10K type strain sequencing project: providing services to taxonomists for standard genome sequencing and annotation.</title>
        <authorList>
            <consortium name="The Broad Institute Genomics Platform"/>
            <consortium name="The Broad Institute Genome Sequencing Center for Infectious Disease"/>
            <person name="Wu L."/>
            <person name="Ma J."/>
        </authorList>
    </citation>
    <scope>NUCLEOTIDE SEQUENCE [LARGE SCALE GENOMIC DNA]</scope>
    <source>
        <strain evidence="5">NCAIM B.02333</strain>
    </source>
</reference>
<dbReference type="Gene3D" id="2.120.10.30">
    <property type="entry name" value="TolB, C-terminal domain"/>
    <property type="match status" value="3"/>
</dbReference>
<dbReference type="CDD" id="cd14951">
    <property type="entry name" value="NHL-2_like"/>
    <property type="match status" value="1"/>
</dbReference>
<organism evidence="4 5">
    <name type="scientific">Aquipuribacter hungaricus</name>
    <dbReference type="NCBI Taxonomy" id="545624"/>
    <lineage>
        <taxon>Bacteria</taxon>
        <taxon>Bacillati</taxon>
        <taxon>Actinomycetota</taxon>
        <taxon>Actinomycetes</taxon>
        <taxon>Micrococcales</taxon>
        <taxon>Intrasporangiaceae</taxon>
        <taxon>Aquipuribacter</taxon>
    </lineage>
</organism>
<dbReference type="InterPro" id="IPR045302">
    <property type="entry name" value="NHL2_NHL_rpt_dom"/>
</dbReference>
<dbReference type="Gene3D" id="3.40.30.10">
    <property type="entry name" value="Glutaredoxin"/>
    <property type="match status" value="1"/>
</dbReference>
<dbReference type="PANTHER" id="PTHR46388">
    <property type="entry name" value="NHL REPEAT-CONTAINING PROTEIN 2"/>
    <property type="match status" value="1"/>
</dbReference>
<feature type="region of interest" description="Disordered" evidence="2">
    <location>
        <begin position="405"/>
        <end position="441"/>
    </location>
</feature>
<dbReference type="EMBL" id="JBHRWW010000007">
    <property type="protein sequence ID" value="MFC3689007.1"/>
    <property type="molecule type" value="Genomic_DNA"/>
</dbReference>
<feature type="compositionally biased region" description="Low complexity" evidence="2">
    <location>
        <begin position="405"/>
        <end position="420"/>
    </location>
</feature>
<evidence type="ECO:0000256" key="2">
    <source>
        <dbReference type="SAM" id="MobiDB-lite"/>
    </source>
</evidence>
<evidence type="ECO:0000313" key="5">
    <source>
        <dbReference type="Proteomes" id="UP001595685"/>
    </source>
</evidence>
<dbReference type="Pfam" id="PF13905">
    <property type="entry name" value="Thioredoxin_8"/>
    <property type="match status" value="1"/>
</dbReference>
<feature type="region of interest" description="Disordered" evidence="2">
    <location>
        <begin position="588"/>
        <end position="618"/>
    </location>
</feature>
<accession>A0ABV7WJ72</accession>
<dbReference type="Pfam" id="PF01436">
    <property type="entry name" value="NHL"/>
    <property type="match status" value="1"/>
</dbReference>
<dbReference type="Proteomes" id="UP001595685">
    <property type="component" value="Unassembled WGS sequence"/>
</dbReference>
<dbReference type="InterPro" id="IPR036249">
    <property type="entry name" value="Thioredoxin-like_sf"/>
</dbReference>
<dbReference type="PANTHER" id="PTHR46388:SF2">
    <property type="entry name" value="NHL REPEAT-CONTAINING PROTEIN 2"/>
    <property type="match status" value="1"/>
</dbReference>
<evidence type="ECO:0000259" key="3">
    <source>
        <dbReference type="PROSITE" id="PS51352"/>
    </source>
</evidence>
<dbReference type="InterPro" id="IPR013766">
    <property type="entry name" value="Thioredoxin_domain"/>
</dbReference>
<evidence type="ECO:0000256" key="1">
    <source>
        <dbReference type="ARBA" id="ARBA00022737"/>
    </source>
</evidence>
<proteinExistence type="predicted"/>
<dbReference type="SUPFAM" id="SSF101898">
    <property type="entry name" value="NHL repeat"/>
    <property type="match status" value="1"/>
</dbReference>
<evidence type="ECO:0000313" key="4">
    <source>
        <dbReference type="EMBL" id="MFC3689007.1"/>
    </source>
</evidence>
<keyword evidence="5" id="KW-1185">Reference proteome</keyword>
<keyword evidence="1" id="KW-0677">Repeat</keyword>
<protein>
    <submittedName>
        <fullName evidence="4">NHL domain-containing thioredoxin family protein</fullName>
    </submittedName>
</protein>
<name>A0ABV7WJ72_9MICO</name>
<comment type="caution">
    <text evidence="4">The sequence shown here is derived from an EMBL/GenBank/DDBJ whole genome shotgun (WGS) entry which is preliminary data.</text>
</comment>
<dbReference type="SUPFAM" id="SSF52833">
    <property type="entry name" value="Thioredoxin-like"/>
    <property type="match status" value="1"/>
</dbReference>
<dbReference type="RefSeq" id="WP_376984003.1">
    <property type="nucleotide sequence ID" value="NZ_JBHRWW010000007.1"/>
</dbReference>
<dbReference type="InterPro" id="IPR011042">
    <property type="entry name" value="6-blade_b-propeller_TolB-like"/>
</dbReference>
<dbReference type="InterPro" id="IPR001258">
    <property type="entry name" value="NHL_repeat"/>
</dbReference>
<gene>
    <name evidence="4" type="ORF">ACFOLH_11705</name>
</gene>